<organism evidence="2 3">
    <name type="scientific">Halococcus hamelinensis 100A6</name>
    <dbReference type="NCBI Taxonomy" id="1132509"/>
    <lineage>
        <taxon>Archaea</taxon>
        <taxon>Methanobacteriati</taxon>
        <taxon>Methanobacteriota</taxon>
        <taxon>Stenosarchaea group</taxon>
        <taxon>Halobacteria</taxon>
        <taxon>Halobacteriales</taxon>
        <taxon>Halococcaceae</taxon>
        <taxon>Halococcus</taxon>
    </lineage>
</organism>
<dbReference type="PATRIC" id="fig|1132509.6.peg.2436"/>
<dbReference type="EMBL" id="AOMB01000032">
    <property type="protein sequence ID" value="EMA37915.1"/>
    <property type="molecule type" value="Genomic_DNA"/>
</dbReference>
<gene>
    <name evidence="2" type="ORF">C447_10780</name>
</gene>
<evidence type="ECO:0000256" key="1">
    <source>
        <dbReference type="SAM" id="Phobius"/>
    </source>
</evidence>
<reference evidence="2 3" key="1">
    <citation type="journal article" date="2014" name="PLoS Genet.">
        <title>Phylogenetically driven sequencing of extremely halophilic archaea reveals strategies for static and dynamic osmo-response.</title>
        <authorList>
            <person name="Becker E.A."/>
            <person name="Seitzer P.M."/>
            <person name="Tritt A."/>
            <person name="Larsen D."/>
            <person name="Krusor M."/>
            <person name="Yao A.I."/>
            <person name="Wu D."/>
            <person name="Madern D."/>
            <person name="Eisen J.A."/>
            <person name="Darling A.E."/>
            <person name="Facciotti M.T."/>
        </authorList>
    </citation>
    <scope>NUCLEOTIDE SEQUENCE [LARGE SCALE GENOMIC DNA]</scope>
    <source>
        <strain evidence="2 3">100A6</strain>
    </source>
</reference>
<accession>M0M0L2</accession>
<dbReference type="RefSeq" id="WP_007693737.1">
    <property type="nucleotide sequence ID" value="NZ_AJRK01000414.1"/>
</dbReference>
<sequence>MALLDILVVLVVATLVGGLGIYAVVRLLVDDAIEPIDGLVLALVGAAAWGAVSLFLASTPVLGPVLALLVWVVLVEVRYPCGWPAASALGFVVWLPSVGLLYVLGTFGVVSFAAVGVPVVYFGG</sequence>
<keyword evidence="3" id="KW-1185">Reference proteome</keyword>
<protein>
    <submittedName>
        <fullName evidence="2">Uncharacterized protein</fullName>
    </submittedName>
</protein>
<evidence type="ECO:0000313" key="2">
    <source>
        <dbReference type="EMBL" id="EMA37915.1"/>
    </source>
</evidence>
<feature type="transmembrane region" description="Helical" evidence="1">
    <location>
        <begin position="6"/>
        <end position="29"/>
    </location>
</feature>
<keyword evidence="1" id="KW-0812">Transmembrane</keyword>
<name>M0M0L2_9EURY</name>
<proteinExistence type="predicted"/>
<comment type="caution">
    <text evidence="2">The sequence shown here is derived from an EMBL/GenBank/DDBJ whole genome shotgun (WGS) entry which is preliminary data.</text>
</comment>
<dbReference type="eggNOG" id="arCOG03769">
    <property type="taxonomic scope" value="Archaea"/>
</dbReference>
<feature type="transmembrane region" description="Helical" evidence="1">
    <location>
        <begin position="91"/>
        <end position="121"/>
    </location>
</feature>
<feature type="transmembrane region" description="Helical" evidence="1">
    <location>
        <begin position="36"/>
        <end position="55"/>
    </location>
</feature>
<keyword evidence="1" id="KW-0472">Membrane</keyword>
<dbReference type="Proteomes" id="UP000011566">
    <property type="component" value="Unassembled WGS sequence"/>
</dbReference>
<dbReference type="AlphaFoldDB" id="M0M0L2"/>
<evidence type="ECO:0000313" key="3">
    <source>
        <dbReference type="Proteomes" id="UP000011566"/>
    </source>
</evidence>
<keyword evidence="1" id="KW-1133">Transmembrane helix</keyword>